<reference evidence="2" key="1">
    <citation type="submission" date="2018-05" db="EMBL/GenBank/DDBJ databases">
        <authorList>
            <person name="Lanie J.A."/>
            <person name="Ng W.-L."/>
            <person name="Kazmierczak K.M."/>
            <person name="Andrzejewski T.M."/>
            <person name="Davidsen T.M."/>
            <person name="Wayne K.J."/>
            <person name="Tettelin H."/>
            <person name="Glass J.I."/>
            <person name="Rusch D."/>
            <person name="Podicherti R."/>
            <person name="Tsui H.-C.T."/>
            <person name="Winkler M.E."/>
        </authorList>
    </citation>
    <scope>NUCLEOTIDE SEQUENCE</scope>
</reference>
<dbReference type="Pfam" id="PF12762">
    <property type="entry name" value="DDE_Tnp_IS1595"/>
    <property type="match status" value="1"/>
</dbReference>
<name>A0A381ZRP2_9ZZZZ</name>
<evidence type="ECO:0000259" key="1">
    <source>
        <dbReference type="Pfam" id="PF12762"/>
    </source>
</evidence>
<gene>
    <name evidence="2" type="ORF">METZ01_LOCUS144648</name>
</gene>
<dbReference type="AlphaFoldDB" id="A0A381ZRP2"/>
<feature type="domain" description="ISXO2-like transposase" evidence="1">
    <location>
        <begin position="9"/>
        <end position="69"/>
    </location>
</feature>
<protein>
    <recommendedName>
        <fullName evidence="1">ISXO2-like transposase domain-containing protein</fullName>
    </recommendedName>
</protein>
<organism evidence="2">
    <name type="scientific">marine metagenome</name>
    <dbReference type="NCBI Taxonomy" id="408172"/>
    <lineage>
        <taxon>unclassified sequences</taxon>
        <taxon>metagenomes</taxon>
        <taxon>ecological metagenomes</taxon>
    </lineage>
</organism>
<proteinExistence type="predicted"/>
<sequence length="77" mass="8922">MAAMYQRRTPLPVIEEKAPPGSIMYTDAFKAYNALDVSDFLHRRINHSNLFADRHNHINGIENFWNQSKINIAFMGD</sequence>
<dbReference type="EMBL" id="UINC01022356">
    <property type="protein sequence ID" value="SVA91794.1"/>
    <property type="molecule type" value="Genomic_DNA"/>
</dbReference>
<dbReference type="InterPro" id="IPR024445">
    <property type="entry name" value="Tnp_ISXO2-like"/>
</dbReference>
<accession>A0A381ZRP2</accession>
<evidence type="ECO:0000313" key="2">
    <source>
        <dbReference type="EMBL" id="SVA91794.1"/>
    </source>
</evidence>